<name>A0A5E7UHA1_PSEFL</name>
<proteinExistence type="predicted"/>
<evidence type="ECO:0000313" key="1">
    <source>
        <dbReference type="EMBL" id="VVQ10411.1"/>
    </source>
</evidence>
<dbReference type="AlphaFoldDB" id="A0A5E7UHA1"/>
<dbReference type="EMBL" id="CABVJF010000013">
    <property type="protein sequence ID" value="VVQ10411.1"/>
    <property type="molecule type" value="Genomic_DNA"/>
</dbReference>
<dbReference type="RefSeq" id="WP_224790937.1">
    <property type="nucleotide sequence ID" value="NZ_CABVJF010000013.1"/>
</dbReference>
<accession>A0A5E7UHA1</accession>
<dbReference type="Proteomes" id="UP000381378">
    <property type="component" value="Unassembled WGS sequence"/>
</dbReference>
<protein>
    <submittedName>
        <fullName evidence="1">Uncharacterized protein</fullName>
    </submittedName>
</protein>
<sequence>MLVSLFIKGNSKGEATVSDHLGTHFDGLFDQLQSMRNAVESLKKEEQNHSLLGHQTVDSSEAIQLSFQKLQAAINEMEDTLLMIAEATGEIGKL</sequence>
<evidence type="ECO:0000313" key="2">
    <source>
        <dbReference type="Proteomes" id="UP000381378"/>
    </source>
</evidence>
<organism evidence="1 2">
    <name type="scientific">Pseudomonas fluorescens</name>
    <dbReference type="NCBI Taxonomy" id="294"/>
    <lineage>
        <taxon>Bacteria</taxon>
        <taxon>Pseudomonadati</taxon>
        <taxon>Pseudomonadota</taxon>
        <taxon>Gammaproteobacteria</taxon>
        <taxon>Pseudomonadales</taxon>
        <taxon>Pseudomonadaceae</taxon>
        <taxon>Pseudomonas</taxon>
    </lineage>
</organism>
<gene>
    <name evidence="1" type="ORF">PS928_03619</name>
</gene>
<reference evidence="1 2" key="1">
    <citation type="submission" date="2019-09" db="EMBL/GenBank/DDBJ databases">
        <authorList>
            <person name="Chandra G."/>
            <person name="Truman W A."/>
        </authorList>
    </citation>
    <scope>NUCLEOTIDE SEQUENCE [LARGE SCALE GENOMIC DNA]</scope>
    <source>
        <strain evidence="1">PS928</strain>
    </source>
</reference>